<dbReference type="InterPro" id="IPR001005">
    <property type="entry name" value="SANT/Myb"/>
</dbReference>
<feature type="region of interest" description="Disordered" evidence="1">
    <location>
        <begin position="272"/>
        <end position="402"/>
    </location>
</feature>
<dbReference type="SMART" id="SM00717">
    <property type="entry name" value="SANT"/>
    <property type="match status" value="2"/>
</dbReference>
<keyword evidence="5" id="KW-1185">Reference proteome</keyword>
<name>E9DVE9_METAQ</name>
<feature type="compositionally biased region" description="Low complexity" evidence="1">
    <location>
        <begin position="332"/>
        <end position="356"/>
    </location>
</feature>
<dbReference type="GO" id="GO:0000278">
    <property type="term" value="P:mitotic cell cycle"/>
    <property type="evidence" value="ECO:0007669"/>
    <property type="project" value="TreeGrafter"/>
</dbReference>
<dbReference type="GeneID" id="19245908"/>
<dbReference type="SUPFAM" id="SSF46689">
    <property type="entry name" value="Homeodomain-like"/>
    <property type="match status" value="1"/>
</dbReference>
<dbReference type="PANTHER" id="PTHR45614:SF238">
    <property type="entry name" value="MYB-LIKE TRANSCRIPTION FACTOR (EUROFUNG)"/>
    <property type="match status" value="1"/>
</dbReference>
<dbReference type="GO" id="GO:0000978">
    <property type="term" value="F:RNA polymerase II cis-regulatory region sequence-specific DNA binding"/>
    <property type="evidence" value="ECO:0007669"/>
    <property type="project" value="TreeGrafter"/>
</dbReference>
<dbReference type="PROSITE" id="PS51294">
    <property type="entry name" value="HTH_MYB"/>
    <property type="match status" value="1"/>
</dbReference>
<accession>E9DVE9</accession>
<reference evidence="4 5" key="1">
    <citation type="journal article" date="2011" name="PLoS Genet.">
        <title>Genome sequencing and comparative transcriptomics of the model entomopathogenic fungi Metarhizium anisopliae and M. acridum.</title>
        <authorList>
            <person name="Gao Q."/>
            <person name="Jin K."/>
            <person name="Ying S.H."/>
            <person name="Zhang Y."/>
            <person name="Xiao G."/>
            <person name="Shang Y."/>
            <person name="Duan Z."/>
            <person name="Hu X."/>
            <person name="Xie X.Q."/>
            <person name="Zhou G."/>
            <person name="Peng G."/>
            <person name="Luo Z."/>
            <person name="Huang W."/>
            <person name="Wang B."/>
            <person name="Fang W."/>
            <person name="Wang S."/>
            <person name="Zhong Y."/>
            <person name="Ma L.J."/>
            <person name="St Leger R.J."/>
            <person name="Zhao G.P."/>
            <person name="Pei Y."/>
            <person name="Feng M.G."/>
            <person name="Xia Y."/>
            <person name="Wang C."/>
        </authorList>
    </citation>
    <scope>NUCLEOTIDE SEQUENCE [LARGE SCALE GENOMIC DNA]</scope>
    <source>
        <strain evidence="4 5">CQMa 102</strain>
    </source>
</reference>
<dbReference type="KEGG" id="maw:19245908"/>
<dbReference type="InterPro" id="IPR009057">
    <property type="entry name" value="Homeodomain-like_sf"/>
</dbReference>
<dbReference type="EMBL" id="GL698476">
    <property type="protein sequence ID" value="EFY92326.1"/>
    <property type="molecule type" value="Genomic_DNA"/>
</dbReference>
<dbReference type="PROSITE" id="PS50090">
    <property type="entry name" value="MYB_LIKE"/>
    <property type="match status" value="1"/>
</dbReference>
<protein>
    <submittedName>
        <fullName evidence="4">MYB DNA-binding domain protein</fullName>
    </submittedName>
</protein>
<evidence type="ECO:0000313" key="4">
    <source>
        <dbReference type="EMBL" id="EFY92326.1"/>
    </source>
</evidence>
<feature type="compositionally biased region" description="Low complexity" evidence="1">
    <location>
        <begin position="365"/>
        <end position="376"/>
    </location>
</feature>
<evidence type="ECO:0000256" key="1">
    <source>
        <dbReference type="SAM" id="MobiDB-lite"/>
    </source>
</evidence>
<evidence type="ECO:0000259" key="3">
    <source>
        <dbReference type="PROSITE" id="PS51294"/>
    </source>
</evidence>
<dbReference type="eggNOG" id="KOG0048">
    <property type="taxonomic scope" value="Eukaryota"/>
</dbReference>
<gene>
    <name evidence="4" type="ORF">MAC_01597</name>
</gene>
<dbReference type="OrthoDB" id="2143914at2759"/>
<keyword evidence="4" id="KW-0238">DNA-binding</keyword>
<feature type="compositionally biased region" description="Pro residues" evidence="1">
    <location>
        <begin position="296"/>
        <end position="307"/>
    </location>
</feature>
<dbReference type="GO" id="GO:0000981">
    <property type="term" value="F:DNA-binding transcription factor activity, RNA polymerase II-specific"/>
    <property type="evidence" value="ECO:0007669"/>
    <property type="project" value="TreeGrafter"/>
</dbReference>
<sequence>MRMCTNQGICQFILYTDGEFVLWPKLVHWYSLSAPYFARSDAATNALSTQSVLPEAHSDSRIGSRTRPPSLQVVPMGPKVSSRLWMFLPFHQKAPASQSKTSTTSPRSPNQGVTWARGTLSFVLSSLPPATWPVAVAVAVYGYWDPLSGSIRDISSSSDRLLSTPRPEPRTTCVTLTCFTRGTCYAIWSGEVYRKRRLINTEGSLTSLSSWTIHCPIDADDICSCRIQIMQQWQVGPVPEYVYANSTHPPNDMHNHPYQPDMARRTDQRIEFPYGTPQSGIPPQQQQQQQQHHPTPVQPPMNVPQPPNASASQQQAATPTPTQQSRQRKRPAPNTAPSPATGAPAAPVAGSQAQPPALTPPTPQAAPSTLQPQAPTEDAKTTPVQPPPAKKSRTNTPWTPQEELRLKQMRDSGNSWAEIAKTFPTRTEGSVKKHWYKDMHYAEFAEDESQALLNAIKEYENNKWKVIGQKVGKPAKACEQYAKEHFPDLFANGKGR</sequence>
<dbReference type="InParanoid" id="E9DVE9"/>
<dbReference type="GO" id="GO:0045944">
    <property type="term" value="P:positive regulation of transcription by RNA polymerase II"/>
    <property type="evidence" value="ECO:0007669"/>
    <property type="project" value="TreeGrafter"/>
</dbReference>
<dbReference type="HOGENOM" id="CLU_549905_0_0_1"/>
<dbReference type="InterPro" id="IPR050560">
    <property type="entry name" value="MYB_TF"/>
</dbReference>
<dbReference type="Proteomes" id="UP000002499">
    <property type="component" value="Unassembled WGS sequence"/>
</dbReference>
<feature type="compositionally biased region" description="Low complexity" evidence="1">
    <location>
        <begin position="282"/>
        <end position="295"/>
    </location>
</feature>
<dbReference type="Pfam" id="PF00249">
    <property type="entry name" value="Myb_DNA-binding"/>
    <property type="match status" value="2"/>
</dbReference>
<feature type="domain" description="Myb-like" evidence="2">
    <location>
        <begin position="390"/>
        <end position="439"/>
    </location>
</feature>
<proteinExistence type="predicted"/>
<organism evidence="5">
    <name type="scientific">Metarhizium acridum (strain CQMa 102)</name>
    <dbReference type="NCBI Taxonomy" id="655827"/>
    <lineage>
        <taxon>Eukaryota</taxon>
        <taxon>Fungi</taxon>
        <taxon>Dikarya</taxon>
        <taxon>Ascomycota</taxon>
        <taxon>Pezizomycotina</taxon>
        <taxon>Sordariomycetes</taxon>
        <taxon>Hypocreomycetidae</taxon>
        <taxon>Hypocreales</taxon>
        <taxon>Clavicipitaceae</taxon>
        <taxon>Metarhizium</taxon>
    </lineage>
</organism>
<feature type="domain" description="HTH myb-type" evidence="3">
    <location>
        <begin position="390"/>
        <end position="443"/>
    </location>
</feature>
<evidence type="ECO:0000259" key="2">
    <source>
        <dbReference type="PROSITE" id="PS50090"/>
    </source>
</evidence>
<feature type="compositionally biased region" description="Low complexity" evidence="1">
    <location>
        <begin position="308"/>
        <end position="325"/>
    </location>
</feature>
<evidence type="ECO:0000313" key="5">
    <source>
        <dbReference type="Proteomes" id="UP000002499"/>
    </source>
</evidence>
<dbReference type="InterPro" id="IPR017930">
    <property type="entry name" value="Myb_dom"/>
</dbReference>
<dbReference type="Gene3D" id="1.10.10.60">
    <property type="entry name" value="Homeodomain-like"/>
    <property type="match status" value="1"/>
</dbReference>
<dbReference type="PANTHER" id="PTHR45614">
    <property type="entry name" value="MYB PROTEIN-RELATED"/>
    <property type="match status" value="1"/>
</dbReference>
<dbReference type="GO" id="GO:0005634">
    <property type="term" value="C:nucleus"/>
    <property type="evidence" value="ECO:0007669"/>
    <property type="project" value="TreeGrafter"/>
</dbReference>
<dbReference type="CDD" id="cd00167">
    <property type="entry name" value="SANT"/>
    <property type="match status" value="2"/>
</dbReference>
<dbReference type="AlphaFoldDB" id="E9DVE9"/>